<feature type="non-terminal residue" evidence="1">
    <location>
        <position position="1"/>
    </location>
</feature>
<dbReference type="AlphaFoldDB" id="A0A482VTX2"/>
<dbReference type="EMBL" id="QDEB01062957">
    <property type="protein sequence ID" value="RZC36352.1"/>
    <property type="molecule type" value="Genomic_DNA"/>
</dbReference>
<protein>
    <submittedName>
        <fullName evidence="1">FYVE domain containing protein</fullName>
    </submittedName>
</protein>
<comment type="caution">
    <text evidence="1">The sequence shown here is derived from an EMBL/GenBank/DDBJ whole genome shotgun (WGS) entry which is preliminary data.</text>
</comment>
<feature type="non-terminal residue" evidence="1">
    <location>
        <position position="199"/>
    </location>
</feature>
<dbReference type="Proteomes" id="UP000292052">
    <property type="component" value="Unassembled WGS sequence"/>
</dbReference>
<dbReference type="SUPFAM" id="SSF57903">
    <property type="entry name" value="FYVE/PHD zinc finger"/>
    <property type="match status" value="1"/>
</dbReference>
<dbReference type="OrthoDB" id="271628at2759"/>
<gene>
    <name evidence="1" type="ORF">BDFB_013094</name>
</gene>
<organism evidence="1 2">
    <name type="scientific">Asbolus verrucosus</name>
    <name type="common">Desert ironclad beetle</name>
    <dbReference type="NCBI Taxonomy" id="1661398"/>
    <lineage>
        <taxon>Eukaryota</taxon>
        <taxon>Metazoa</taxon>
        <taxon>Ecdysozoa</taxon>
        <taxon>Arthropoda</taxon>
        <taxon>Hexapoda</taxon>
        <taxon>Insecta</taxon>
        <taxon>Pterygota</taxon>
        <taxon>Neoptera</taxon>
        <taxon>Endopterygota</taxon>
        <taxon>Coleoptera</taxon>
        <taxon>Polyphaga</taxon>
        <taxon>Cucujiformia</taxon>
        <taxon>Tenebrionidae</taxon>
        <taxon>Pimeliinae</taxon>
        <taxon>Asbolus</taxon>
    </lineage>
</organism>
<proteinExistence type="predicted"/>
<dbReference type="Gene3D" id="3.30.40.10">
    <property type="entry name" value="Zinc/RING finger domain, C3HC4 (zinc finger)"/>
    <property type="match status" value="1"/>
</dbReference>
<accession>A0A482VTX2</accession>
<keyword evidence="2" id="KW-1185">Reference proteome</keyword>
<reference evidence="1 2" key="1">
    <citation type="submission" date="2017-03" db="EMBL/GenBank/DDBJ databases">
        <title>Genome of the blue death feigning beetle - Asbolus verrucosus.</title>
        <authorList>
            <person name="Rider S.D."/>
        </authorList>
    </citation>
    <scope>NUCLEOTIDE SEQUENCE [LARGE SCALE GENOMIC DNA]</scope>
    <source>
        <strain evidence="1">Butters</strain>
        <tissue evidence="1">Head and leg muscle</tissue>
    </source>
</reference>
<evidence type="ECO:0000313" key="1">
    <source>
        <dbReference type="EMBL" id="RZC36352.1"/>
    </source>
</evidence>
<evidence type="ECO:0000313" key="2">
    <source>
        <dbReference type="Proteomes" id="UP000292052"/>
    </source>
</evidence>
<name>A0A482VTX2_ASBVE</name>
<dbReference type="InterPro" id="IPR011011">
    <property type="entry name" value="Znf_FYVE_PHD"/>
</dbReference>
<dbReference type="STRING" id="1661398.A0A482VTX2"/>
<sequence length="199" mass="22499">WLRCSSSPLEVNGFEKLQSPEDGVETTDGYKVCAQHLKFVNDSIRTSSSSGWDTTLPQHKTWNHVHPYNLGDDGLMPVTSVAQERLWQIIQEHRRKEELLEKELHSYRQALLKQSCHKCNNNDSEKIDETGSVVESVCSAGEGQASAVESLRSDMSWEALEENAILTECTATLWVPDHAVSRCTGCQTEFWVGKRKHHC</sequence>
<dbReference type="InterPro" id="IPR013083">
    <property type="entry name" value="Znf_RING/FYVE/PHD"/>
</dbReference>